<accession>A0A835XXY7</accession>
<feature type="region of interest" description="Disordered" evidence="1">
    <location>
        <begin position="69"/>
        <end position="88"/>
    </location>
</feature>
<name>A0A835XXY7_9CHLO</name>
<keyword evidence="3" id="KW-1185">Reference proteome</keyword>
<dbReference type="EMBL" id="JAEHOE010000061">
    <property type="protein sequence ID" value="KAG2490461.1"/>
    <property type="molecule type" value="Genomic_DNA"/>
</dbReference>
<evidence type="ECO:0000313" key="2">
    <source>
        <dbReference type="EMBL" id="KAG2490461.1"/>
    </source>
</evidence>
<dbReference type="AlphaFoldDB" id="A0A835XXY7"/>
<reference evidence="2" key="1">
    <citation type="journal article" date="2020" name="bioRxiv">
        <title>Comparative genomics of Chlamydomonas.</title>
        <authorList>
            <person name="Craig R.J."/>
            <person name="Hasan A.R."/>
            <person name="Ness R.W."/>
            <person name="Keightley P.D."/>
        </authorList>
    </citation>
    <scope>NUCLEOTIDE SEQUENCE</scope>
    <source>
        <strain evidence="2">CCAP 11/70</strain>
    </source>
</reference>
<evidence type="ECO:0000313" key="3">
    <source>
        <dbReference type="Proteomes" id="UP000612055"/>
    </source>
</evidence>
<sequence>MADITSQLEACLEDYTDTGRGFPPASDEADAVVKAVDILKDFQVEMPGVYPQPSAQHVVIVTCDLTDGRGSASVPSGPDKGKHQPICA</sequence>
<evidence type="ECO:0000256" key="1">
    <source>
        <dbReference type="SAM" id="MobiDB-lite"/>
    </source>
</evidence>
<comment type="caution">
    <text evidence="2">The sequence shown here is derived from an EMBL/GenBank/DDBJ whole genome shotgun (WGS) entry which is preliminary data.</text>
</comment>
<protein>
    <submittedName>
        <fullName evidence="2">Uncharacterized protein</fullName>
    </submittedName>
</protein>
<gene>
    <name evidence="2" type="ORF">HYH03_011093</name>
</gene>
<organism evidence="2 3">
    <name type="scientific">Edaphochlamys debaryana</name>
    <dbReference type="NCBI Taxonomy" id="47281"/>
    <lineage>
        <taxon>Eukaryota</taxon>
        <taxon>Viridiplantae</taxon>
        <taxon>Chlorophyta</taxon>
        <taxon>core chlorophytes</taxon>
        <taxon>Chlorophyceae</taxon>
        <taxon>CS clade</taxon>
        <taxon>Chlamydomonadales</taxon>
        <taxon>Chlamydomonadales incertae sedis</taxon>
        <taxon>Edaphochlamys</taxon>
    </lineage>
</organism>
<proteinExistence type="predicted"/>
<dbReference type="OrthoDB" id="10336198at2759"/>
<dbReference type="Proteomes" id="UP000612055">
    <property type="component" value="Unassembled WGS sequence"/>
</dbReference>